<dbReference type="InterPro" id="IPR011379">
    <property type="entry name" value="MazG-related_GP37"/>
</dbReference>
<keyword evidence="2" id="KW-0378">Hydrolase</keyword>
<dbReference type="InterPro" id="IPR041407">
    <property type="entry name" value="MazG_C"/>
</dbReference>
<accession>A0A090DB97</accession>
<keyword evidence="3" id="KW-1185">Reference proteome</keyword>
<evidence type="ECO:0000259" key="1">
    <source>
        <dbReference type="Pfam" id="PF18722"/>
    </source>
</evidence>
<sequence length="382" mass="42372">MDASTLTLNDYQTAAKTTDKTRGKAAGLGLPILGLFGETGSLLSEVKKKQRDANAYDSYEGAVLEEFGDALWYLAIIAAHADISLEELAADFGHSGDGPLTFEQLQPQRSLRLPFPTPEVSRTLLKLANAVGNLSDEHGEAVSKVNKPLLLGKLSVVFRNLVDAASEAGVTLGEAAVRNILKAQDKWPITRTPPALFDVGDLPEEQLPRHLEIEIFERLSGQKAYVYQRCNGVNIGDRLTDNNIVEDFYRFHDAFHYAYAAVLGWSPVTRALLKVKRKSKTKVDDGEDGLRAIIVEEGVAAYVFSRAKEHGFFEGREEVDLNLLKTVRGFVQGFEAESCPLWLWEQAILIGNAAYRYLKDHRRGRLVLDLDKRSMTVQELAP</sequence>
<dbReference type="AlphaFoldDB" id="A0A090DB97"/>
<evidence type="ECO:0000313" key="3">
    <source>
        <dbReference type="Proteomes" id="UP000045285"/>
    </source>
</evidence>
<dbReference type="Pfam" id="PF18722">
    <property type="entry name" value="MazG_C"/>
    <property type="match status" value="1"/>
</dbReference>
<dbReference type="EMBL" id="CCMZ01000004">
    <property type="protein sequence ID" value="CDX12602.1"/>
    <property type="molecule type" value="Genomic_DNA"/>
</dbReference>
<evidence type="ECO:0000313" key="2">
    <source>
        <dbReference type="EMBL" id="CDX12602.1"/>
    </source>
</evidence>
<feature type="domain" description="MazG C-terminal" evidence="1">
    <location>
        <begin position="195"/>
        <end position="380"/>
    </location>
</feature>
<dbReference type="CDD" id="cd11541">
    <property type="entry name" value="NTP-PPase_u4"/>
    <property type="match status" value="1"/>
</dbReference>
<dbReference type="Proteomes" id="UP000045285">
    <property type="component" value="Unassembled WGS sequence"/>
</dbReference>
<proteinExistence type="predicted"/>
<protein>
    <submittedName>
        <fullName evidence="2">MazG nucleotide pyrophosphohydrolase</fullName>
    </submittedName>
</protein>
<dbReference type="Gene3D" id="1.10.287.1080">
    <property type="entry name" value="MazG-like"/>
    <property type="match status" value="1"/>
</dbReference>
<name>A0A090DB97_MESPL</name>
<reference evidence="3" key="1">
    <citation type="submission" date="2014-08" db="EMBL/GenBank/DDBJ databases">
        <authorList>
            <person name="Moulin L."/>
        </authorList>
    </citation>
    <scope>NUCLEOTIDE SEQUENCE [LARGE SCALE GENOMIC DNA]</scope>
</reference>
<dbReference type="GO" id="GO:0016787">
    <property type="term" value="F:hydrolase activity"/>
    <property type="evidence" value="ECO:0007669"/>
    <property type="project" value="UniProtKB-KW"/>
</dbReference>
<gene>
    <name evidence="2" type="ORF">MPL3356_120067</name>
</gene>
<organism evidence="2 3">
    <name type="scientific">Mesorhizobium plurifarium</name>
    <dbReference type="NCBI Taxonomy" id="69974"/>
    <lineage>
        <taxon>Bacteria</taxon>
        <taxon>Pseudomonadati</taxon>
        <taxon>Pseudomonadota</taxon>
        <taxon>Alphaproteobacteria</taxon>
        <taxon>Hyphomicrobiales</taxon>
        <taxon>Phyllobacteriaceae</taxon>
        <taxon>Mesorhizobium</taxon>
    </lineage>
</organism>
<dbReference type="SUPFAM" id="SSF101386">
    <property type="entry name" value="all-alpha NTP pyrophosphatases"/>
    <property type="match status" value="1"/>
</dbReference>